<dbReference type="AlphaFoldDB" id="C4J7U1"/>
<dbReference type="EMBL" id="BT086888">
    <property type="protein sequence ID" value="ACR37241.1"/>
    <property type="molecule type" value="mRNA"/>
</dbReference>
<organism evidence="1">
    <name type="scientific">Zea mays</name>
    <name type="common">Maize</name>
    <dbReference type="NCBI Taxonomy" id="4577"/>
    <lineage>
        <taxon>Eukaryota</taxon>
        <taxon>Viridiplantae</taxon>
        <taxon>Streptophyta</taxon>
        <taxon>Embryophyta</taxon>
        <taxon>Tracheophyta</taxon>
        <taxon>Spermatophyta</taxon>
        <taxon>Magnoliopsida</taxon>
        <taxon>Liliopsida</taxon>
        <taxon>Poales</taxon>
        <taxon>Poaceae</taxon>
        <taxon>PACMAD clade</taxon>
        <taxon>Panicoideae</taxon>
        <taxon>Andropogonodae</taxon>
        <taxon>Andropogoneae</taxon>
        <taxon>Tripsacinae</taxon>
        <taxon>Zea</taxon>
    </lineage>
</organism>
<reference evidence="1" key="1">
    <citation type="journal article" date="2009" name="PLoS Genet.">
        <title>Sequencing, mapping, and analysis of 27,455 maize full-length cDNAs.</title>
        <authorList>
            <person name="Soderlund C."/>
            <person name="Descour A."/>
            <person name="Kudrna D."/>
            <person name="Bomhoff M."/>
            <person name="Boyd L."/>
            <person name="Currie J."/>
            <person name="Angelova A."/>
            <person name="Collura K."/>
            <person name="Wissotski M."/>
            <person name="Ashley E."/>
            <person name="Morrow D."/>
            <person name="Fernandes J."/>
            <person name="Walbot V."/>
            <person name="Yu Y."/>
        </authorList>
    </citation>
    <scope>NUCLEOTIDE SEQUENCE</scope>
    <source>
        <strain evidence="1">B73</strain>
    </source>
</reference>
<proteinExistence type="evidence at transcript level"/>
<sequence>MRRVPMPDPVPPPKEWQT</sequence>
<name>C4J7U1_MAIZE</name>
<protein>
    <submittedName>
        <fullName evidence="1">Uncharacterized protein</fullName>
    </submittedName>
</protein>
<evidence type="ECO:0000313" key="1">
    <source>
        <dbReference type="EMBL" id="ACR37241.1"/>
    </source>
</evidence>
<accession>C4J7U1</accession>